<dbReference type="PROSITE" id="PS50983">
    <property type="entry name" value="FE_B12_PBP"/>
    <property type="match status" value="1"/>
</dbReference>
<organism evidence="2 3">
    <name type="scientific">Hwangdonia lutea</name>
    <dbReference type="NCBI Taxonomy" id="3075823"/>
    <lineage>
        <taxon>Bacteria</taxon>
        <taxon>Pseudomonadati</taxon>
        <taxon>Bacteroidota</taxon>
        <taxon>Flavobacteriia</taxon>
        <taxon>Flavobacteriales</taxon>
        <taxon>Flavobacteriaceae</taxon>
        <taxon>Hwangdonia</taxon>
    </lineage>
</organism>
<dbReference type="Gene3D" id="3.40.50.1980">
    <property type="entry name" value="Nitrogenase molybdenum iron protein domain"/>
    <property type="match status" value="2"/>
</dbReference>
<name>A0AA97EPR6_9FLAO</name>
<protein>
    <submittedName>
        <fullName evidence="2">ABC transporter substrate-binding protein</fullName>
    </submittedName>
</protein>
<evidence type="ECO:0000313" key="2">
    <source>
        <dbReference type="EMBL" id="WOD44270.1"/>
    </source>
</evidence>
<dbReference type="SUPFAM" id="SSF53807">
    <property type="entry name" value="Helical backbone' metal receptor"/>
    <property type="match status" value="1"/>
</dbReference>
<dbReference type="KEGG" id="hws:RNZ46_03180"/>
<gene>
    <name evidence="2" type="ORF">RNZ46_03180</name>
</gene>
<keyword evidence="3" id="KW-1185">Reference proteome</keyword>
<dbReference type="PANTHER" id="PTHR30535">
    <property type="entry name" value="VITAMIN B12-BINDING PROTEIN"/>
    <property type="match status" value="1"/>
</dbReference>
<dbReference type="Proteomes" id="UP001302486">
    <property type="component" value="Chromosome"/>
</dbReference>
<sequence>MKPNFAAKINILSIVYIKTLNNITFETNKAQALKKAIFFLFTIFVFSCKNETAKPIAKPVDGHQLELKYAKGFSVTDYSTFKVLNIKNPWPDSEKSYRYVLINKENAAKTTFVKDEFDGIIINPIKKIVVTSTTHIPALELLNAEETLVGFPGTDFISSEKIRMRIDEGKIRELGKNESINTEVLLSLNPNVVIGFGIDGNNKTFETIKKSGIPVIYNGDWVEDSPLAKAEWIKFFGTLYHKEKEADSIFNTIEKNYLEAKKLAQTVKNKPTILSGAMHSDIWYLPNGTSTEAQLLKDANTNYLWQNSQGSGSLKLSFETVFTKAKDADIWINPSNYTSLKALENSSSHNTMFSAFINKNIYTITNTTGKTGGVLYYELGFARPDLVLKDLIKICHPELLKDYKPFFFKPLE</sequence>
<reference evidence="3" key="1">
    <citation type="submission" date="2024-06" db="EMBL/GenBank/DDBJ databases">
        <title>Hwangdonia haimaensis gen. nov., sp. nov., a member of the family Flavobacteriaceae isolated from the haima cold seep.</title>
        <authorList>
            <person name="Li J."/>
        </authorList>
    </citation>
    <scope>NUCLEOTIDE SEQUENCE [LARGE SCALE GENOMIC DNA]</scope>
    <source>
        <strain evidence="3">SCSIO 19198</strain>
    </source>
</reference>
<dbReference type="AlphaFoldDB" id="A0AA97EPR6"/>
<dbReference type="Pfam" id="PF01497">
    <property type="entry name" value="Peripla_BP_2"/>
    <property type="match status" value="1"/>
</dbReference>
<dbReference type="InterPro" id="IPR002491">
    <property type="entry name" value="ABC_transptr_periplasmic_BD"/>
</dbReference>
<evidence type="ECO:0000259" key="1">
    <source>
        <dbReference type="PROSITE" id="PS50983"/>
    </source>
</evidence>
<evidence type="ECO:0000313" key="3">
    <source>
        <dbReference type="Proteomes" id="UP001302486"/>
    </source>
</evidence>
<dbReference type="EMBL" id="CP136521">
    <property type="protein sequence ID" value="WOD44270.1"/>
    <property type="molecule type" value="Genomic_DNA"/>
</dbReference>
<dbReference type="InterPro" id="IPR050902">
    <property type="entry name" value="ABC_Transporter_SBP"/>
</dbReference>
<accession>A0AA97EPR6</accession>
<dbReference type="GO" id="GO:0071281">
    <property type="term" value="P:cellular response to iron ion"/>
    <property type="evidence" value="ECO:0007669"/>
    <property type="project" value="TreeGrafter"/>
</dbReference>
<proteinExistence type="predicted"/>
<dbReference type="PANTHER" id="PTHR30535:SF34">
    <property type="entry name" value="MOLYBDATE-BINDING PROTEIN MOLA"/>
    <property type="match status" value="1"/>
</dbReference>
<feature type="domain" description="Fe/B12 periplasmic-binding" evidence="1">
    <location>
        <begin position="127"/>
        <end position="399"/>
    </location>
</feature>